<feature type="domain" description="DUF5753" evidence="1">
    <location>
        <begin position="48"/>
        <end position="231"/>
    </location>
</feature>
<evidence type="ECO:0000313" key="3">
    <source>
        <dbReference type="Proteomes" id="UP000239203"/>
    </source>
</evidence>
<name>A0A2S6GL58_9PSEU</name>
<dbReference type="InterPro" id="IPR043917">
    <property type="entry name" value="DUF5753"/>
</dbReference>
<dbReference type="AlphaFoldDB" id="A0A2S6GL58"/>
<reference evidence="2 3" key="1">
    <citation type="submission" date="2018-02" db="EMBL/GenBank/DDBJ databases">
        <title>Genomic Encyclopedia of Archaeal and Bacterial Type Strains, Phase II (KMG-II): from individual species to whole genera.</title>
        <authorList>
            <person name="Goeker M."/>
        </authorList>
    </citation>
    <scope>NUCLEOTIDE SEQUENCE [LARGE SCALE GENOMIC DNA]</scope>
    <source>
        <strain evidence="2 3">YU 961-1</strain>
    </source>
</reference>
<dbReference type="EMBL" id="PTIX01000012">
    <property type="protein sequence ID" value="PPK65968.1"/>
    <property type="molecule type" value="Genomic_DNA"/>
</dbReference>
<dbReference type="Pfam" id="PF19054">
    <property type="entry name" value="DUF5753"/>
    <property type="match status" value="1"/>
</dbReference>
<protein>
    <recommendedName>
        <fullName evidence="1">DUF5753 domain-containing protein</fullName>
    </recommendedName>
</protein>
<sequence length="243" mass="26996">MRSLDAEAMCRVYGASAEVTEMLKSLAKKTKSHGWWHAYSDSIPDGFALYIGLEEAASSLQWFQSDVVPGLFQTPDYARNIISSHNGKWSDEELDRRVTLRLARQPLLARTTARPTISVVLAETILRRPVGGPAVMGEQLLHLAAAAELDNVSMRVMPFGAGMNHGLVTGPFILFRFPGDTDREPPVVHVENFSGDLYLDKPDEIDNYSTAFQRIWTAALDEKTSVAWIRQAGKDFLDEATRG</sequence>
<comment type="caution">
    <text evidence="2">The sequence shown here is derived from an EMBL/GenBank/DDBJ whole genome shotgun (WGS) entry which is preliminary data.</text>
</comment>
<accession>A0A2S6GL58</accession>
<organism evidence="2 3">
    <name type="scientific">Actinokineospora auranticolor</name>
    <dbReference type="NCBI Taxonomy" id="155976"/>
    <lineage>
        <taxon>Bacteria</taxon>
        <taxon>Bacillati</taxon>
        <taxon>Actinomycetota</taxon>
        <taxon>Actinomycetes</taxon>
        <taxon>Pseudonocardiales</taxon>
        <taxon>Pseudonocardiaceae</taxon>
        <taxon>Actinokineospora</taxon>
    </lineage>
</organism>
<dbReference type="Proteomes" id="UP000239203">
    <property type="component" value="Unassembled WGS sequence"/>
</dbReference>
<gene>
    <name evidence="2" type="ORF">CLV40_112236</name>
</gene>
<evidence type="ECO:0000313" key="2">
    <source>
        <dbReference type="EMBL" id="PPK65968.1"/>
    </source>
</evidence>
<dbReference type="RefSeq" id="WP_219824065.1">
    <property type="nucleotide sequence ID" value="NZ_CP154825.1"/>
</dbReference>
<proteinExistence type="predicted"/>
<evidence type="ECO:0000259" key="1">
    <source>
        <dbReference type="Pfam" id="PF19054"/>
    </source>
</evidence>
<keyword evidence="3" id="KW-1185">Reference proteome</keyword>